<protein>
    <submittedName>
        <fullName evidence="1">Uncharacterized protein</fullName>
    </submittedName>
</protein>
<evidence type="ECO:0000313" key="1">
    <source>
        <dbReference type="EMBL" id="SDE96878.1"/>
    </source>
</evidence>
<organism evidence="1 2">
    <name type="scientific">Mucilaginibacter pineti</name>
    <dbReference type="NCBI Taxonomy" id="1391627"/>
    <lineage>
        <taxon>Bacteria</taxon>
        <taxon>Pseudomonadati</taxon>
        <taxon>Bacteroidota</taxon>
        <taxon>Sphingobacteriia</taxon>
        <taxon>Sphingobacteriales</taxon>
        <taxon>Sphingobacteriaceae</taxon>
        <taxon>Mucilaginibacter</taxon>
    </lineage>
</organism>
<dbReference type="RefSeq" id="WP_162842731.1">
    <property type="nucleotide sequence ID" value="NZ_FNAI01000011.1"/>
</dbReference>
<dbReference type="STRING" id="1391627.SAMN05216464_111118"/>
<dbReference type="EMBL" id="FNAI01000011">
    <property type="protein sequence ID" value="SDE96878.1"/>
    <property type="molecule type" value="Genomic_DNA"/>
</dbReference>
<keyword evidence="2" id="KW-1185">Reference proteome</keyword>
<dbReference type="Proteomes" id="UP000199072">
    <property type="component" value="Unassembled WGS sequence"/>
</dbReference>
<name>A0A1G7H8Y7_9SPHI</name>
<dbReference type="AlphaFoldDB" id="A0A1G7H8Y7"/>
<evidence type="ECO:0000313" key="2">
    <source>
        <dbReference type="Proteomes" id="UP000199072"/>
    </source>
</evidence>
<sequence length="53" mass="5664">MDEHLFLKGQRVISPEGGGEVTDAIGDNIEVKLDNGQTKFFPSGDLTDDNDAG</sequence>
<proteinExistence type="predicted"/>
<accession>A0A1G7H8Y7</accession>
<reference evidence="1 2" key="1">
    <citation type="submission" date="2016-10" db="EMBL/GenBank/DDBJ databases">
        <authorList>
            <person name="de Groot N.N."/>
        </authorList>
    </citation>
    <scope>NUCLEOTIDE SEQUENCE [LARGE SCALE GENOMIC DNA]</scope>
    <source>
        <strain evidence="1 2">47C3B</strain>
    </source>
</reference>
<gene>
    <name evidence="1" type="ORF">SAMN05216464_111118</name>
</gene>